<feature type="region of interest" description="Disordered" evidence="1">
    <location>
        <begin position="1"/>
        <end position="29"/>
    </location>
</feature>
<feature type="compositionally biased region" description="Low complexity" evidence="1">
    <location>
        <begin position="550"/>
        <end position="564"/>
    </location>
</feature>
<evidence type="ECO:0000313" key="3">
    <source>
        <dbReference type="Proteomes" id="UP000696485"/>
    </source>
</evidence>
<evidence type="ECO:0008006" key="4">
    <source>
        <dbReference type="Google" id="ProtNLM"/>
    </source>
</evidence>
<feature type="compositionally biased region" description="Polar residues" evidence="1">
    <location>
        <begin position="8"/>
        <end position="17"/>
    </location>
</feature>
<accession>A0A9P5SU38</accession>
<feature type="region of interest" description="Disordered" evidence="1">
    <location>
        <begin position="541"/>
        <end position="586"/>
    </location>
</feature>
<evidence type="ECO:0000313" key="2">
    <source>
        <dbReference type="EMBL" id="KAF9336248.1"/>
    </source>
</evidence>
<feature type="region of interest" description="Disordered" evidence="1">
    <location>
        <begin position="49"/>
        <end position="70"/>
    </location>
</feature>
<feature type="region of interest" description="Disordered" evidence="1">
    <location>
        <begin position="881"/>
        <end position="926"/>
    </location>
</feature>
<dbReference type="PANTHER" id="PTHR14248">
    <property type="entry name" value="CYCLIN Y, ISOFORM A"/>
    <property type="match status" value="1"/>
</dbReference>
<proteinExistence type="predicted"/>
<dbReference type="Proteomes" id="UP000696485">
    <property type="component" value="Unassembled WGS sequence"/>
</dbReference>
<dbReference type="CDD" id="cd20540">
    <property type="entry name" value="CYCLIN_CCNY_like"/>
    <property type="match status" value="1"/>
</dbReference>
<feature type="region of interest" description="Disordered" evidence="1">
    <location>
        <begin position="386"/>
        <end position="479"/>
    </location>
</feature>
<dbReference type="AlphaFoldDB" id="A0A9P5SU38"/>
<protein>
    <recommendedName>
        <fullName evidence="4">Cyclin N-terminal domain-containing protein</fullName>
    </recommendedName>
</protein>
<evidence type="ECO:0000256" key="1">
    <source>
        <dbReference type="SAM" id="MobiDB-lite"/>
    </source>
</evidence>
<feature type="compositionally biased region" description="Acidic residues" evidence="1">
    <location>
        <begin position="268"/>
        <end position="285"/>
    </location>
</feature>
<feature type="compositionally biased region" description="Acidic residues" evidence="1">
    <location>
        <begin position="395"/>
        <end position="407"/>
    </location>
</feature>
<dbReference type="Gene3D" id="1.10.472.10">
    <property type="entry name" value="Cyclin-like"/>
    <property type="match status" value="1"/>
</dbReference>
<keyword evidence="3" id="KW-1185">Reference proteome</keyword>
<feature type="compositionally biased region" description="Polar residues" evidence="1">
    <location>
        <begin position="442"/>
        <end position="455"/>
    </location>
</feature>
<feature type="compositionally biased region" description="Low complexity" evidence="1">
    <location>
        <begin position="882"/>
        <end position="918"/>
    </location>
</feature>
<organism evidence="2 3">
    <name type="scientific">Podila minutissima</name>
    <dbReference type="NCBI Taxonomy" id="64525"/>
    <lineage>
        <taxon>Eukaryota</taxon>
        <taxon>Fungi</taxon>
        <taxon>Fungi incertae sedis</taxon>
        <taxon>Mucoromycota</taxon>
        <taxon>Mortierellomycotina</taxon>
        <taxon>Mortierellomycetes</taxon>
        <taxon>Mortierellales</taxon>
        <taxon>Mortierellaceae</taxon>
        <taxon>Podila</taxon>
    </lineage>
</organism>
<feature type="region of interest" description="Disordered" evidence="1">
    <location>
        <begin position="259"/>
        <end position="296"/>
    </location>
</feature>
<comment type="caution">
    <text evidence="2">The sequence shown here is derived from an EMBL/GenBank/DDBJ whole genome shotgun (WGS) entry which is preliminary data.</text>
</comment>
<gene>
    <name evidence="2" type="ORF">BG006_009203</name>
</gene>
<dbReference type="EMBL" id="JAAAUY010000066">
    <property type="protein sequence ID" value="KAF9336248.1"/>
    <property type="molecule type" value="Genomic_DNA"/>
</dbReference>
<feature type="compositionally biased region" description="Basic and acidic residues" evidence="1">
    <location>
        <begin position="56"/>
        <end position="68"/>
    </location>
</feature>
<reference evidence="2" key="1">
    <citation type="journal article" date="2020" name="Fungal Divers.">
        <title>Resolving the Mortierellaceae phylogeny through synthesis of multi-gene phylogenetics and phylogenomics.</title>
        <authorList>
            <person name="Vandepol N."/>
            <person name="Liber J."/>
            <person name="Desiro A."/>
            <person name="Na H."/>
            <person name="Kennedy M."/>
            <person name="Barry K."/>
            <person name="Grigoriev I.V."/>
            <person name="Miller A.N."/>
            <person name="O'Donnell K."/>
            <person name="Stajich J.E."/>
            <person name="Bonito G."/>
        </authorList>
    </citation>
    <scope>NUCLEOTIDE SEQUENCE</scope>
    <source>
        <strain evidence="2">NVP1</strain>
    </source>
</reference>
<sequence>MLKAQENLAGQKTQSAHFQKKTSKDGAKATGNNVINLLKATTKVLAFLNPTGRKTHSSDINEKDDRHQYQQHQSLVQNITDNSRHHRQHRGPIHEGFEDDSVEMFKHVFQNRPINKLQSQNATTSNDIAHQQSDNAQYTRVGCLTQSTQSTYTQPAHVIISETDQQYAKEQLQIVRRNLRNHPPESVYFQRFAPLADDWRNFLPRPNDSYSSQDGRGTGSNHGTNIVFEWVETACGHQDTYAASASLTKWRGPQDYREDFSDAHSTVEDDSDDECSIDWGSDEGQQESQSPPPKNEVHTRVLYDVPIGNSEPSISFVKELLREEELCRLVTAARFGAQNDTSSTLFGIKSGISRDRENKSVRDSTDYGAFLDSDDAYTSMYYQNQPQWEDRDGDGSDANDADADEVAELTGSRLPRKGGNARGTRTKRSRQQRSPVTKDKFQQTTIVHKSLQSLKNDLRKVDNSSSRSSRRHAPGIGFSDVVQSIESEFVLDMEDSSEDHGSEDSLSYLIADCDYEDELSRAHARAGKPFKSMETVLHTGKEDICPPSSPDCSSAVSPNSTLLESSEDSETTSGMSSVTSSKMDQPPKYVLHEQGKALALPSCDSDVGLSKHEIQASHKQLNELREQEKAMPVAQNVDKKGLKNGLTVQTMSQALGGIAPGVLSAFVSRPLGSQHSLTKCNSTSSLYIDSTMLKNDVDETLRAVATILYNKVLESHRKNDCRTERIVNSSSFVASDRVVMTQADIFDFMRFIFDCGQNLGAENAIITLIYVERMTDLGNLAFHAINWRRLLLGALILSIKVWEDLAVFNSDVCAIFEGLSVKDVNALERFSMAKLQYNVSVKRSVYATYYFRLRDVSESQHNLHYGKLTLSMSQRDMALTRNGSCTSSAHGSSSGLAQHAASSSSSNRGSRNGSTHGSVTGGLVGMGMAPKVPVGPGYRKWTLKPLSVREADRLEARSSMFCSNMMMEEQERKDVGCFWDEYTAMGRTSPADLTISSSISSSIAGSSMHTISSSTGNMSAQDSIAKGAGGAASVSASIPASEKSECTGEPVRRVLKLKKSRSDFFFQNSTPASIM</sequence>
<name>A0A9P5SU38_9FUNG</name>